<keyword evidence="2" id="KW-1185">Reference proteome</keyword>
<gene>
    <name evidence="1" type="ORF">OLEA9_A030649</name>
</gene>
<evidence type="ECO:0000313" key="2">
    <source>
        <dbReference type="Proteomes" id="UP000594638"/>
    </source>
</evidence>
<dbReference type="AlphaFoldDB" id="A0A8S0R9L5"/>
<sequence length="112" mass="12935">MSKQGKKLGFHGLDWLPRSVQQRTIRRKQEQSGFQVWNTGHSAPLGRTTSIIFRRYTYGKIENGESPNDRNDRVVLRSTMNLTRLAFSALYECLLKRMGDPPEALPFPLKLE</sequence>
<protein>
    <submittedName>
        <fullName evidence="1">Uncharacterized protein</fullName>
    </submittedName>
</protein>
<proteinExistence type="predicted"/>
<name>A0A8S0R9L5_OLEEU</name>
<reference evidence="1 2" key="1">
    <citation type="submission" date="2019-12" db="EMBL/GenBank/DDBJ databases">
        <authorList>
            <person name="Alioto T."/>
            <person name="Alioto T."/>
            <person name="Gomez Garrido J."/>
        </authorList>
    </citation>
    <scope>NUCLEOTIDE SEQUENCE [LARGE SCALE GENOMIC DNA]</scope>
</reference>
<dbReference type="EMBL" id="CACTIH010002328">
    <property type="protein sequence ID" value="CAA2975952.1"/>
    <property type="molecule type" value="Genomic_DNA"/>
</dbReference>
<dbReference type="Gramene" id="OE9A030649T1">
    <property type="protein sequence ID" value="OE9A030649C1"/>
    <property type="gene ID" value="OE9A030649"/>
</dbReference>
<organism evidence="1 2">
    <name type="scientific">Olea europaea subsp. europaea</name>
    <dbReference type="NCBI Taxonomy" id="158383"/>
    <lineage>
        <taxon>Eukaryota</taxon>
        <taxon>Viridiplantae</taxon>
        <taxon>Streptophyta</taxon>
        <taxon>Embryophyta</taxon>
        <taxon>Tracheophyta</taxon>
        <taxon>Spermatophyta</taxon>
        <taxon>Magnoliopsida</taxon>
        <taxon>eudicotyledons</taxon>
        <taxon>Gunneridae</taxon>
        <taxon>Pentapetalae</taxon>
        <taxon>asterids</taxon>
        <taxon>lamiids</taxon>
        <taxon>Lamiales</taxon>
        <taxon>Oleaceae</taxon>
        <taxon>Oleeae</taxon>
        <taxon>Olea</taxon>
    </lineage>
</organism>
<comment type="caution">
    <text evidence="1">The sequence shown here is derived from an EMBL/GenBank/DDBJ whole genome shotgun (WGS) entry which is preliminary data.</text>
</comment>
<accession>A0A8S0R9L5</accession>
<dbReference type="Proteomes" id="UP000594638">
    <property type="component" value="Unassembled WGS sequence"/>
</dbReference>
<evidence type="ECO:0000313" key="1">
    <source>
        <dbReference type="EMBL" id="CAA2975952.1"/>
    </source>
</evidence>